<dbReference type="GO" id="GO:0003697">
    <property type="term" value="F:single-stranded DNA binding"/>
    <property type="evidence" value="ECO:0007669"/>
    <property type="project" value="TreeGrafter"/>
</dbReference>
<reference evidence="2 3" key="1">
    <citation type="submission" date="2022-03" db="EMBL/GenBank/DDBJ databases">
        <title>Novel taxa within the pig intestine.</title>
        <authorList>
            <person name="Wylensek D."/>
            <person name="Bishof K."/>
            <person name="Afrizal A."/>
            <person name="Clavel T."/>
        </authorList>
    </citation>
    <scope>NUCLEOTIDE SEQUENCE [LARGE SCALE GENOMIC DNA]</scope>
    <source>
        <strain evidence="2 3">CLA-KB-P133</strain>
    </source>
</reference>
<dbReference type="InterPro" id="IPR027065">
    <property type="entry name" value="Lon_Prtase"/>
</dbReference>
<dbReference type="Gene3D" id="1.10.8.60">
    <property type="match status" value="1"/>
</dbReference>
<dbReference type="InterPro" id="IPR003959">
    <property type="entry name" value="ATPase_AAA_core"/>
</dbReference>
<dbReference type="GO" id="GO:0004176">
    <property type="term" value="F:ATP-dependent peptidase activity"/>
    <property type="evidence" value="ECO:0007669"/>
    <property type="project" value="InterPro"/>
</dbReference>
<proteinExistence type="predicted"/>
<evidence type="ECO:0000259" key="1">
    <source>
        <dbReference type="SMART" id="SM00382"/>
    </source>
</evidence>
<organism evidence="2 3">
    <name type="scientific">Grylomicrobium aquisgranensis</name>
    <dbReference type="NCBI Taxonomy" id="2926318"/>
    <lineage>
        <taxon>Bacteria</taxon>
        <taxon>Bacillati</taxon>
        <taxon>Bacillota</taxon>
        <taxon>Erysipelotrichia</taxon>
        <taxon>Erysipelotrichales</taxon>
        <taxon>Erysipelotrichaceae</taxon>
        <taxon>Grylomicrobium</taxon>
    </lineage>
</organism>
<dbReference type="SUPFAM" id="SSF52540">
    <property type="entry name" value="P-loop containing nucleoside triphosphate hydrolases"/>
    <property type="match status" value="1"/>
</dbReference>
<dbReference type="Proteomes" id="UP001286174">
    <property type="component" value="Unassembled WGS sequence"/>
</dbReference>
<dbReference type="GO" id="GO:0004252">
    <property type="term" value="F:serine-type endopeptidase activity"/>
    <property type="evidence" value="ECO:0007669"/>
    <property type="project" value="InterPro"/>
</dbReference>
<dbReference type="RefSeq" id="WP_370596217.1">
    <property type="nucleotide sequence ID" value="NZ_JALBUR010000018.1"/>
</dbReference>
<dbReference type="Gene3D" id="3.40.50.300">
    <property type="entry name" value="P-loop containing nucleotide triphosphate hydrolases"/>
    <property type="match status" value="1"/>
</dbReference>
<evidence type="ECO:0000313" key="3">
    <source>
        <dbReference type="Proteomes" id="UP001286174"/>
    </source>
</evidence>
<accession>A0AB35U388</accession>
<dbReference type="GO" id="GO:0005524">
    <property type="term" value="F:ATP binding"/>
    <property type="evidence" value="ECO:0007669"/>
    <property type="project" value="InterPro"/>
</dbReference>
<dbReference type="Pfam" id="PF22667">
    <property type="entry name" value="Lon_lid"/>
    <property type="match status" value="1"/>
</dbReference>
<sequence length="552" mass="62309">MQTLREILSQRQLHFAEELSESDIADIEAFYQQTARDRGGKLNEEELNAVISAYQNLDMIAAGADQTRSEKTEDAEKKEEETHAKLQTYDCFTKQPAADFPLMRIACRQNVLHGVFLSPDDDAYVFSSYDNQVQNDVMAIDSRFEKVLSYLVRSHVYCELKGIVQNNSLCVLSLHAWDPNHNMTLQSANDSFLQLVLQRLYTCDYQKDSEENKEQPQMVLSDLPAILDFLDCAENTLPAGIRSWAHRNVALIKTDTVPQEEKRHAQRALGLMLNIQWKGRKFDPIDPVAARRILDEELYGLDAVKQRVMETIIQINRTHTLPAYGLLLCGPAGTGKSQIAYAVARILGLPWTSLDMSTIHDAEALTGSPRVYSNAKPGRIMEAFEKAGSSNLVFIINELDKADQGKNGSNPADALLTLLDNLGFMDNYIECRVPTSGVYPIATANDKTRISDPLLTRFALIEIPDYTMKEKKIIFTDYSLPRVLKRIGMHREEIVITDEAVDAIIHKYEKMPGVRDLEQAAEHLCANALFRIETGHQKQIVFTKQLVEEVLA</sequence>
<dbReference type="GO" id="GO:0006515">
    <property type="term" value="P:protein quality control for misfolded or incompletely synthesized proteins"/>
    <property type="evidence" value="ECO:0007669"/>
    <property type="project" value="TreeGrafter"/>
</dbReference>
<keyword evidence="3" id="KW-1185">Reference proteome</keyword>
<dbReference type="InterPro" id="IPR003593">
    <property type="entry name" value="AAA+_ATPase"/>
</dbReference>
<evidence type="ECO:0000313" key="2">
    <source>
        <dbReference type="EMBL" id="MDX8419968.1"/>
    </source>
</evidence>
<dbReference type="GO" id="GO:0007005">
    <property type="term" value="P:mitochondrion organization"/>
    <property type="evidence" value="ECO:0007669"/>
    <property type="project" value="TreeGrafter"/>
</dbReference>
<dbReference type="AlphaFoldDB" id="A0AB35U388"/>
<feature type="domain" description="AAA+ ATPase" evidence="1">
    <location>
        <begin position="322"/>
        <end position="467"/>
    </location>
</feature>
<dbReference type="GO" id="GO:0051131">
    <property type="term" value="P:chaperone-mediated protein complex assembly"/>
    <property type="evidence" value="ECO:0007669"/>
    <property type="project" value="TreeGrafter"/>
</dbReference>
<dbReference type="InterPro" id="IPR054594">
    <property type="entry name" value="Lon_lid"/>
</dbReference>
<dbReference type="InterPro" id="IPR027417">
    <property type="entry name" value="P-loop_NTPase"/>
</dbReference>
<dbReference type="Pfam" id="PF00004">
    <property type="entry name" value="AAA"/>
    <property type="match status" value="1"/>
</dbReference>
<dbReference type="GO" id="GO:0016887">
    <property type="term" value="F:ATP hydrolysis activity"/>
    <property type="evidence" value="ECO:0007669"/>
    <property type="project" value="InterPro"/>
</dbReference>
<protein>
    <submittedName>
        <fullName evidence="2">AAA family ATPase</fullName>
    </submittedName>
</protein>
<comment type="caution">
    <text evidence="2">The sequence shown here is derived from an EMBL/GenBank/DDBJ whole genome shotgun (WGS) entry which is preliminary data.</text>
</comment>
<dbReference type="EMBL" id="JALBUR010000018">
    <property type="protein sequence ID" value="MDX8419968.1"/>
    <property type="molecule type" value="Genomic_DNA"/>
</dbReference>
<dbReference type="PANTHER" id="PTHR43718:SF2">
    <property type="entry name" value="LON PROTEASE HOMOLOG, MITOCHONDRIAL"/>
    <property type="match status" value="1"/>
</dbReference>
<name>A0AB35U388_9FIRM</name>
<dbReference type="PANTHER" id="PTHR43718">
    <property type="entry name" value="LON PROTEASE"/>
    <property type="match status" value="1"/>
</dbReference>
<dbReference type="SMART" id="SM00382">
    <property type="entry name" value="AAA"/>
    <property type="match status" value="1"/>
</dbReference>
<gene>
    <name evidence="2" type="ORF">MOZ60_07650</name>
</gene>